<evidence type="ECO:0000313" key="4">
    <source>
        <dbReference type="Proteomes" id="UP000016487"/>
    </source>
</evidence>
<dbReference type="AlphaFoldDB" id="A0AAD4AEN7"/>
<evidence type="ECO:0000256" key="1">
    <source>
        <dbReference type="ARBA" id="ARBA00022741"/>
    </source>
</evidence>
<dbReference type="Pfam" id="PF03969">
    <property type="entry name" value="AFG1_ATPase"/>
    <property type="match status" value="2"/>
</dbReference>
<dbReference type="InterPro" id="IPR005654">
    <property type="entry name" value="ATPase_AFG1-like"/>
</dbReference>
<comment type="caution">
    <text evidence="3">The sequence shown here is derived from an EMBL/GenBank/DDBJ whole genome shotgun (WGS) entry which is preliminary data.</text>
</comment>
<dbReference type="EMBL" id="AHBZ03000027">
    <property type="protein sequence ID" value="KAF7764559.1"/>
    <property type="molecule type" value="Genomic_DNA"/>
</dbReference>
<dbReference type="NCBIfam" id="NF040713">
    <property type="entry name" value="ZapE"/>
    <property type="match status" value="1"/>
</dbReference>
<gene>
    <name evidence="3" type="ORF">PCIT_b0595</name>
</gene>
<organism evidence="3 4">
    <name type="scientific">Pseudoalteromonas citrea</name>
    <dbReference type="NCBI Taxonomy" id="43655"/>
    <lineage>
        <taxon>Bacteria</taxon>
        <taxon>Pseudomonadati</taxon>
        <taxon>Pseudomonadota</taxon>
        <taxon>Gammaproteobacteria</taxon>
        <taxon>Alteromonadales</taxon>
        <taxon>Pseudoalteromonadaceae</taxon>
        <taxon>Pseudoalteromonas</taxon>
    </lineage>
</organism>
<reference evidence="3" key="2">
    <citation type="submission" date="2015-03" db="EMBL/GenBank/DDBJ databases">
        <title>Genome sequence of Pseudoalteromonas citrea.</title>
        <authorList>
            <person name="Xie B.-B."/>
            <person name="Rong J.-C."/>
            <person name="Qin Q.-L."/>
            <person name="Zhang Y.-Z."/>
        </authorList>
    </citation>
    <scope>NUCLEOTIDE SEQUENCE</scope>
    <source>
        <strain evidence="3">DSM 8771</strain>
    </source>
</reference>
<evidence type="ECO:0008006" key="5">
    <source>
        <dbReference type="Google" id="ProtNLM"/>
    </source>
</evidence>
<dbReference type="SUPFAM" id="SSF52540">
    <property type="entry name" value="P-loop containing nucleoside triphosphate hydrolases"/>
    <property type="match status" value="1"/>
</dbReference>
<dbReference type="InterPro" id="IPR027417">
    <property type="entry name" value="P-loop_NTPase"/>
</dbReference>
<protein>
    <recommendedName>
        <fullName evidence="5">Cell division protein ZapE</fullName>
    </recommendedName>
</protein>
<reference evidence="3" key="1">
    <citation type="journal article" date="2012" name="J. Bacteriol.">
        <title>Genome sequences of type strains of seven species of the marine bacterium Pseudoalteromonas.</title>
        <authorList>
            <person name="Xie B.B."/>
            <person name="Shu Y.L."/>
            <person name="Qin Q.L."/>
            <person name="Rong J.C."/>
            <person name="Zhang X.Y."/>
            <person name="Chen X.L."/>
            <person name="Shi M."/>
            <person name="He H.L."/>
            <person name="Zhou B.C."/>
            <person name="Zhang Y.Z."/>
        </authorList>
    </citation>
    <scope>NUCLEOTIDE SEQUENCE</scope>
    <source>
        <strain evidence="3">DSM 8771</strain>
    </source>
</reference>
<dbReference type="Gene3D" id="3.40.50.300">
    <property type="entry name" value="P-loop containing nucleotide triphosphate hydrolases"/>
    <property type="match status" value="1"/>
</dbReference>
<dbReference type="GO" id="GO:0051301">
    <property type="term" value="P:cell division"/>
    <property type="evidence" value="ECO:0007669"/>
    <property type="project" value="TreeGrafter"/>
</dbReference>
<sequence length="372" mass="41814">MHKHYLNLIQSGELNSDDAQLNALNYLANLQQDLYSGNPTKGAYLHGPVGRGKSMLMDLFFDTLTNIPKQRVHFHHFMALVHQSLNDIQGTHEPLQVIAKSWAKKTKVLCFDEFFVSDIGDAMIMAGLFEALFDSGVVLIATSNCQPDTLYKNGLQRDRFLPTIKLIHCHCEVIGIYGPTDHRFSQGFNPCYISVGDEPLFDCMLHDLITSPLNNSGSFKTITICNREIATLGFINNAIAFDFVPICSAPRATADYIELAQRFAILMIKNVPQMGSNAIDSITVQGVEDGYKREKSAVAAHQLDDEARRFIALVDEYYDQGCLIILHCEVALQSLYVGKQLAFEFERTKSRLVEMQNWSLNHLRKKCRAVTG</sequence>
<evidence type="ECO:0000313" key="3">
    <source>
        <dbReference type="EMBL" id="KAF7764559.1"/>
    </source>
</evidence>
<dbReference type="GO" id="GO:0032153">
    <property type="term" value="C:cell division site"/>
    <property type="evidence" value="ECO:0007669"/>
    <property type="project" value="TreeGrafter"/>
</dbReference>
<dbReference type="GO" id="GO:0005737">
    <property type="term" value="C:cytoplasm"/>
    <property type="evidence" value="ECO:0007669"/>
    <property type="project" value="TreeGrafter"/>
</dbReference>
<dbReference type="GO" id="GO:0005524">
    <property type="term" value="F:ATP binding"/>
    <property type="evidence" value="ECO:0007669"/>
    <property type="project" value="UniProtKB-KW"/>
</dbReference>
<dbReference type="PANTHER" id="PTHR12169:SF6">
    <property type="entry name" value="AFG1-LIKE ATPASE"/>
    <property type="match status" value="1"/>
</dbReference>
<accession>A0AAD4AEN7</accession>
<name>A0AAD4AEN7_9GAMM</name>
<dbReference type="PANTHER" id="PTHR12169">
    <property type="entry name" value="ATPASE N2B"/>
    <property type="match status" value="1"/>
</dbReference>
<dbReference type="RefSeq" id="WP_010361854.1">
    <property type="nucleotide sequence ID" value="NZ_AHBZ03000027.1"/>
</dbReference>
<evidence type="ECO:0000256" key="2">
    <source>
        <dbReference type="ARBA" id="ARBA00022840"/>
    </source>
</evidence>
<keyword evidence="1" id="KW-0547">Nucleotide-binding</keyword>
<dbReference type="Proteomes" id="UP000016487">
    <property type="component" value="Unassembled WGS sequence"/>
</dbReference>
<keyword evidence="2" id="KW-0067">ATP-binding</keyword>
<proteinExistence type="predicted"/>
<dbReference type="GO" id="GO:0016887">
    <property type="term" value="F:ATP hydrolysis activity"/>
    <property type="evidence" value="ECO:0007669"/>
    <property type="project" value="InterPro"/>
</dbReference>